<feature type="transmembrane region" description="Helical" evidence="9">
    <location>
        <begin position="56"/>
        <end position="75"/>
    </location>
</feature>
<evidence type="ECO:0000256" key="3">
    <source>
        <dbReference type="ARBA" id="ARBA00022475"/>
    </source>
</evidence>
<evidence type="ECO:0000259" key="10">
    <source>
        <dbReference type="PROSITE" id="PS50263"/>
    </source>
</evidence>
<evidence type="ECO:0000256" key="2">
    <source>
        <dbReference type="ARBA" id="ARBA00010065"/>
    </source>
</evidence>
<organism evidence="11 12">
    <name type="scientific">Sphingobacterium allocomposti</name>
    <dbReference type="NCBI Taxonomy" id="415956"/>
    <lineage>
        <taxon>Bacteria</taxon>
        <taxon>Pseudomonadati</taxon>
        <taxon>Bacteroidota</taxon>
        <taxon>Sphingobacteriia</taxon>
        <taxon>Sphingobacteriales</taxon>
        <taxon>Sphingobacteriaceae</taxon>
        <taxon>Sphingobacterium</taxon>
    </lineage>
</organism>
<comment type="catalytic activity">
    <reaction evidence="9">
        <text>N-terminal S-1,2-diacyl-sn-glyceryl-L-cysteinyl-[lipoprotein] + a glycerophospholipid = N-acyl-S-1,2-diacyl-sn-glyceryl-L-cysteinyl-[lipoprotein] + a 2-acyl-sn-glycero-3-phospholipid + H(+)</text>
        <dbReference type="Rhea" id="RHEA:48228"/>
        <dbReference type="Rhea" id="RHEA-COMP:14681"/>
        <dbReference type="Rhea" id="RHEA-COMP:14684"/>
        <dbReference type="ChEBI" id="CHEBI:15378"/>
        <dbReference type="ChEBI" id="CHEBI:136912"/>
        <dbReference type="ChEBI" id="CHEBI:140656"/>
        <dbReference type="ChEBI" id="CHEBI:140657"/>
        <dbReference type="ChEBI" id="CHEBI:140660"/>
        <dbReference type="EC" id="2.3.1.269"/>
    </reaction>
</comment>
<feature type="transmembrane region" description="Helical" evidence="9">
    <location>
        <begin position="159"/>
        <end position="186"/>
    </location>
</feature>
<dbReference type="SUPFAM" id="SSF56317">
    <property type="entry name" value="Carbon-nitrogen hydrolase"/>
    <property type="match status" value="1"/>
</dbReference>
<feature type="transmembrane region" description="Helical" evidence="9">
    <location>
        <begin position="5"/>
        <end position="22"/>
    </location>
</feature>
<keyword evidence="4 9" id="KW-0808">Transferase</keyword>
<comment type="caution">
    <text evidence="11">The sequence shown here is derived from an EMBL/GenBank/DDBJ whole genome shotgun (WGS) entry which is preliminary data.</text>
</comment>
<evidence type="ECO:0000256" key="8">
    <source>
        <dbReference type="ARBA" id="ARBA00023315"/>
    </source>
</evidence>
<evidence type="ECO:0000313" key="11">
    <source>
        <dbReference type="EMBL" id="TYP96126.1"/>
    </source>
</evidence>
<dbReference type="InterPro" id="IPR003010">
    <property type="entry name" value="C-N_Hydrolase"/>
</dbReference>
<dbReference type="InterPro" id="IPR004563">
    <property type="entry name" value="Apolipo_AcylTrfase"/>
</dbReference>
<gene>
    <name evidence="9" type="primary">lnt</name>
    <name evidence="11" type="ORF">BC792_10725</name>
</gene>
<dbReference type="GO" id="GO:0005886">
    <property type="term" value="C:plasma membrane"/>
    <property type="evidence" value="ECO:0007669"/>
    <property type="project" value="UniProtKB-SubCell"/>
</dbReference>
<keyword evidence="6 9" id="KW-1133">Transmembrane helix</keyword>
<dbReference type="InterPro" id="IPR036526">
    <property type="entry name" value="C-N_Hydrolase_sf"/>
</dbReference>
<dbReference type="NCBIfam" id="TIGR00546">
    <property type="entry name" value="lnt"/>
    <property type="match status" value="1"/>
</dbReference>
<dbReference type="AlphaFoldDB" id="A0A5S5DM58"/>
<feature type="transmembrane region" description="Helical" evidence="9">
    <location>
        <begin position="118"/>
        <end position="139"/>
    </location>
</feature>
<comment type="pathway">
    <text evidence="9">Protein modification; lipoprotein biosynthesis (N-acyl transfer).</text>
</comment>
<name>A0A5S5DM58_9SPHI</name>
<protein>
    <recommendedName>
        <fullName evidence="9">Apolipoprotein N-acyltransferase</fullName>
        <shortName evidence="9">ALP N-acyltransferase</shortName>
        <ecNumber evidence="9">2.3.1.269</ecNumber>
    </recommendedName>
</protein>
<evidence type="ECO:0000256" key="6">
    <source>
        <dbReference type="ARBA" id="ARBA00022989"/>
    </source>
</evidence>
<dbReference type="PANTHER" id="PTHR38686:SF1">
    <property type="entry name" value="APOLIPOPROTEIN N-ACYLTRANSFERASE"/>
    <property type="match status" value="1"/>
</dbReference>
<dbReference type="HAMAP" id="MF_01148">
    <property type="entry name" value="Lnt"/>
    <property type="match status" value="1"/>
</dbReference>
<accession>A0A5S5DM58</accession>
<dbReference type="EMBL" id="VNHX01000007">
    <property type="protein sequence ID" value="TYP96126.1"/>
    <property type="molecule type" value="Genomic_DNA"/>
</dbReference>
<feature type="transmembrane region" description="Helical" evidence="9">
    <location>
        <begin position="514"/>
        <end position="531"/>
    </location>
</feature>
<sequence>MKQNYALALGSAFLLWLAWPPVPYSSPLLFVGFVPLLVAIENIIRGTYTRKGRKIFWISFFTGFLWNTASIYWVYNSMNAYLSGYVALLISLIPFGLAPLLMAAVFRLYYQMRKKTNLIFSFGGLLSFWVGYEFLHQWWDLAFPWMTLGNGFANFHQLVQWYSYTGVFGGTMWVWTINLLLFVLIWQKKEKINVYSNTGIGLTALSLLVIPISVSLLLYSNYEEHKNPSQIVVVQPNIDPYVKFGSMPPEAQLESLIQLSEKVAKPNTEFFIWPETAISAERGIDENEFRSYPAYERILQFLENYKNGNVLSGIESYQLYSDPKTPTAREVSAGVFWDPFNAAVLVDRSSKLQFYHKSKLVPGVEQLPFGRALSFMKPLFAHFGGSTGGYGSQPEPSVFYAQSGIGAAPVICYESIWGNYVAEYIKQGAQFIAVVTNDGWWGDTSGKDQHLQYAKLRAIENRRWVARSANTGISAFINQRGDIVQQTAWWEPTAITQEINLNEDLTFYTRYGDIILYLSLLGGVVSVYLMVGRKKTRKQDLISHI</sequence>
<dbReference type="UniPathway" id="UPA00666"/>
<dbReference type="GO" id="GO:0016410">
    <property type="term" value="F:N-acyltransferase activity"/>
    <property type="evidence" value="ECO:0007669"/>
    <property type="project" value="UniProtKB-UniRule"/>
</dbReference>
<dbReference type="PROSITE" id="PS50263">
    <property type="entry name" value="CN_HYDROLASE"/>
    <property type="match status" value="1"/>
</dbReference>
<feature type="domain" description="CN hydrolase" evidence="10">
    <location>
        <begin position="234"/>
        <end position="501"/>
    </location>
</feature>
<keyword evidence="5 9" id="KW-0812">Transmembrane</keyword>
<keyword evidence="3 9" id="KW-1003">Cell membrane</keyword>
<feature type="transmembrane region" description="Helical" evidence="9">
    <location>
        <begin position="28"/>
        <end position="44"/>
    </location>
</feature>
<comment type="function">
    <text evidence="9">Catalyzes the phospholipid dependent N-acylation of the N-terminal cysteine of apolipoprotein, the last step in lipoprotein maturation.</text>
</comment>
<evidence type="ECO:0000256" key="4">
    <source>
        <dbReference type="ARBA" id="ARBA00022679"/>
    </source>
</evidence>
<keyword evidence="12" id="KW-1185">Reference proteome</keyword>
<dbReference type="PANTHER" id="PTHR38686">
    <property type="entry name" value="APOLIPOPROTEIN N-ACYLTRANSFERASE"/>
    <property type="match status" value="1"/>
</dbReference>
<feature type="transmembrane region" description="Helical" evidence="9">
    <location>
        <begin position="198"/>
        <end position="219"/>
    </location>
</feature>
<evidence type="ECO:0000256" key="9">
    <source>
        <dbReference type="HAMAP-Rule" id="MF_01148"/>
    </source>
</evidence>
<evidence type="ECO:0000256" key="1">
    <source>
        <dbReference type="ARBA" id="ARBA00004651"/>
    </source>
</evidence>
<evidence type="ECO:0000256" key="5">
    <source>
        <dbReference type="ARBA" id="ARBA00022692"/>
    </source>
</evidence>
<reference evidence="11 12" key="1">
    <citation type="submission" date="2019-07" db="EMBL/GenBank/DDBJ databases">
        <title>Genomic Encyclopedia of Archaeal and Bacterial Type Strains, Phase II (KMG-II): from individual species to whole genera.</title>
        <authorList>
            <person name="Goeker M."/>
        </authorList>
    </citation>
    <scope>NUCLEOTIDE SEQUENCE [LARGE SCALE GENOMIC DNA]</scope>
    <source>
        <strain evidence="11 12">DSM 18850</strain>
    </source>
</reference>
<dbReference type="Proteomes" id="UP000325105">
    <property type="component" value="Unassembled WGS sequence"/>
</dbReference>
<keyword evidence="11" id="KW-0449">Lipoprotein</keyword>
<dbReference type="GO" id="GO:0042158">
    <property type="term" value="P:lipoprotein biosynthetic process"/>
    <property type="evidence" value="ECO:0007669"/>
    <property type="project" value="UniProtKB-UniRule"/>
</dbReference>
<dbReference type="EC" id="2.3.1.269" evidence="9"/>
<dbReference type="CDD" id="cd07571">
    <property type="entry name" value="ALP_N-acyl_transferase"/>
    <property type="match status" value="1"/>
</dbReference>
<evidence type="ECO:0000313" key="12">
    <source>
        <dbReference type="Proteomes" id="UP000325105"/>
    </source>
</evidence>
<proteinExistence type="inferred from homology"/>
<dbReference type="Pfam" id="PF20154">
    <property type="entry name" value="LNT_N"/>
    <property type="match status" value="1"/>
</dbReference>
<keyword evidence="7 9" id="KW-0472">Membrane</keyword>
<dbReference type="OrthoDB" id="9804277at2"/>
<evidence type="ECO:0000256" key="7">
    <source>
        <dbReference type="ARBA" id="ARBA00023136"/>
    </source>
</evidence>
<dbReference type="Gene3D" id="3.60.110.10">
    <property type="entry name" value="Carbon-nitrogen hydrolase"/>
    <property type="match status" value="1"/>
</dbReference>
<feature type="transmembrane region" description="Helical" evidence="9">
    <location>
        <begin position="81"/>
        <end position="106"/>
    </location>
</feature>
<comment type="similarity">
    <text evidence="2 9">Belongs to the CN hydrolase family. Apolipoprotein N-acyltransferase subfamily.</text>
</comment>
<dbReference type="RefSeq" id="WP_148908251.1">
    <property type="nucleotide sequence ID" value="NZ_VNHX01000007.1"/>
</dbReference>
<dbReference type="InterPro" id="IPR045378">
    <property type="entry name" value="LNT_N"/>
</dbReference>
<comment type="subcellular location">
    <subcellularLocation>
        <location evidence="1 9">Cell membrane</location>
        <topology evidence="1 9">Multi-pass membrane protein</topology>
    </subcellularLocation>
</comment>
<keyword evidence="8 9" id="KW-0012">Acyltransferase</keyword>
<dbReference type="Pfam" id="PF00795">
    <property type="entry name" value="CN_hydrolase"/>
    <property type="match status" value="1"/>
</dbReference>